<proteinExistence type="predicted"/>
<feature type="region of interest" description="Disordered" evidence="1">
    <location>
        <begin position="229"/>
        <end position="319"/>
    </location>
</feature>
<evidence type="ECO:0000313" key="2">
    <source>
        <dbReference type="EMBL" id="KAF2858595.1"/>
    </source>
</evidence>
<reference evidence="2" key="1">
    <citation type="journal article" date="2020" name="Stud. Mycol.">
        <title>101 Dothideomycetes genomes: a test case for predicting lifestyles and emergence of pathogens.</title>
        <authorList>
            <person name="Haridas S."/>
            <person name="Albert R."/>
            <person name="Binder M."/>
            <person name="Bloem J."/>
            <person name="Labutti K."/>
            <person name="Salamov A."/>
            <person name="Andreopoulos B."/>
            <person name="Baker S."/>
            <person name="Barry K."/>
            <person name="Bills G."/>
            <person name="Bluhm B."/>
            <person name="Cannon C."/>
            <person name="Castanera R."/>
            <person name="Culley D."/>
            <person name="Daum C."/>
            <person name="Ezra D."/>
            <person name="Gonzalez J."/>
            <person name="Henrissat B."/>
            <person name="Kuo A."/>
            <person name="Liang C."/>
            <person name="Lipzen A."/>
            <person name="Lutzoni F."/>
            <person name="Magnuson J."/>
            <person name="Mondo S."/>
            <person name="Nolan M."/>
            <person name="Ohm R."/>
            <person name="Pangilinan J."/>
            <person name="Park H.-J."/>
            <person name="Ramirez L."/>
            <person name="Alfaro M."/>
            <person name="Sun H."/>
            <person name="Tritt A."/>
            <person name="Yoshinaga Y."/>
            <person name="Zwiers L.-H."/>
            <person name="Turgeon B."/>
            <person name="Goodwin S."/>
            <person name="Spatafora J."/>
            <person name="Crous P."/>
            <person name="Grigoriev I."/>
        </authorList>
    </citation>
    <scope>NUCLEOTIDE SEQUENCE</scope>
    <source>
        <strain evidence="2">CBS 480.64</strain>
    </source>
</reference>
<gene>
    <name evidence="2" type="ORF">K470DRAFT_278427</name>
</gene>
<keyword evidence="3" id="KW-1185">Reference proteome</keyword>
<accession>A0A6A7BV56</accession>
<dbReference type="EMBL" id="MU006007">
    <property type="protein sequence ID" value="KAF2858595.1"/>
    <property type="molecule type" value="Genomic_DNA"/>
</dbReference>
<protein>
    <submittedName>
        <fullName evidence="2">Uncharacterized protein</fullName>
    </submittedName>
</protein>
<dbReference type="Proteomes" id="UP000799421">
    <property type="component" value="Unassembled WGS sequence"/>
</dbReference>
<feature type="region of interest" description="Disordered" evidence="1">
    <location>
        <begin position="181"/>
        <end position="212"/>
    </location>
</feature>
<sequence length="338" mass="36132">MVTTQSMPRVPFATLGSSRLGRLSSVKNCQNGEVLKASTGKAGLGKASLKTPVNTTKLAPVNPAVDSLKSSGKRSFDFSIFEDVDSENLDPETVASPAKKSKITSSAFTFSLSSNSNTSNTMAPPPVPKRILTPMSPRKPSTAPAGRSPKGSRRLSKGIKSINPPFGIQDTSLPFSLDEALRGALDPRPAPGTASAEPAPTTKPSYSIPEKEPMSKSLIFEIYQDSPSEEAANLMEHGTLTLDLSDDQGSKIGLGKENTPPPDYDAVRASQPHVPAPRRHRAPLSPEVMDDGQRTPLGELDVPSSGDDELEPEGKKVDAIETKEKKLETVEEFTIWED</sequence>
<feature type="region of interest" description="Disordered" evidence="1">
    <location>
        <begin position="113"/>
        <end position="163"/>
    </location>
</feature>
<organism evidence="2 3">
    <name type="scientific">Piedraia hortae CBS 480.64</name>
    <dbReference type="NCBI Taxonomy" id="1314780"/>
    <lineage>
        <taxon>Eukaryota</taxon>
        <taxon>Fungi</taxon>
        <taxon>Dikarya</taxon>
        <taxon>Ascomycota</taxon>
        <taxon>Pezizomycotina</taxon>
        <taxon>Dothideomycetes</taxon>
        <taxon>Dothideomycetidae</taxon>
        <taxon>Capnodiales</taxon>
        <taxon>Piedraiaceae</taxon>
        <taxon>Piedraia</taxon>
    </lineage>
</organism>
<dbReference type="AlphaFoldDB" id="A0A6A7BV56"/>
<evidence type="ECO:0000256" key="1">
    <source>
        <dbReference type="SAM" id="MobiDB-lite"/>
    </source>
</evidence>
<dbReference type="OrthoDB" id="425602at2759"/>
<evidence type="ECO:0000313" key="3">
    <source>
        <dbReference type="Proteomes" id="UP000799421"/>
    </source>
</evidence>
<name>A0A6A7BV56_9PEZI</name>